<proteinExistence type="predicted"/>
<dbReference type="EMBL" id="QGDL01000001">
    <property type="protein sequence ID" value="PWJ32139.1"/>
    <property type="molecule type" value="Genomic_DNA"/>
</dbReference>
<name>A0A2Y9C9I8_9FIRM</name>
<gene>
    <name evidence="1" type="ORF">A8806_101427</name>
</gene>
<dbReference type="Proteomes" id="UP000245845">
    <property type="component" value="Unassembled WGS sequence"/>
</dbReference>
<organism evidence="1 2">
    <name type="scientific">Faecalicatena orotica</name>
    <dbReference type="NCBI Taxonomy" id="1544"/>
    <lineage>
        <taxon>Bacteria</taxon>
        <taxon>Bacillati</taxon>
        <taxon>Bacillota</taxon>
        <taxon>Clostridia</taxon>
        <taxon>Lachnospirales</taxon>
        <taxon>Lachnospiraceae</taxon>
        <taxon>Faecalicatena</taxon>
    </lineage>
</organism>
<dbReference type="RefSeq" id="WP_242995924.1">
    <property type="nucleotide sequence ID" value="NZ_BAAACK010000007.1"/>
</dbReference>
<evidence type="ECO:0000313" key="2">
    <source>
        <dbReference type="Proteomes" id="UP000245845"/>
    </source>
</evidence>
<accession>A0A2Y9C9I8</accession>
<sequence length="153" mass="16836">MKFCCPNPPEPPCGEDDGRRFFAQFAVQSSPPSGSELPMLVYFQEGEQIRLEQDSQIILPPGYLYLINYLFLAIPEADGYMQIIPKINNSLRLLYASYAPAGSVGRNATASGSFTTNEALTQEAMLSFHLTYPPTVRNIDITGAISVTPVIKI</sequence>
<keyword evidence="2" id="KW-1185">Reference proteome</keyword>
<evidence type="ECO:0000313" key="1">
    <source>
        <dbReference type="EMBL" id="PWJ32139.1"/>
    </source>
</evidence>
<comment type="caution">
    <text evidence="1">The sequence shown here is derived from an EMBL/GenBank/DDBJ whole genome shotgun (WGS) entry which is preliminary data.</text>
</comment>
<protein>
    <submittedName>
        <fullName evidence="1">Uncharacterized protein</fullName>
    </submittedName>
</protein>
<dbReference type="AlphaFoldDB" id="A0A2Y9C9I8"/>
<reference evidence="1 2" key="1">
    <citation type="submission" date="2018-05" db="EMBL/GenBank/DDBJ databases">
        <title>The Hungate 1000. A catalogue of reference genomes from the rumen microbiome.</title>
        <authorList>
            <person name="Kelly W."/>
        </authorList>
    </citation>
    <scope>NUCLEOTIDE SEQUENCE [LARGE SCALE GENOMIC DNA]</scope>
    <source>
        <strain evidence="1 2">NLAE-zl-C242</strain>
    </source>
</reference>